<dbReference type="OrthoDB" id="9774199at2"/>
<dbReference type="EMBL" id="ALWO02000052">
    <property type="protein sequence ID" value="EOZ91999.1"/>
    <property type="molecule type" value="Genomic_DNA"/>
</dbReference>
<dbReference type="Proteomes" id="UP000006073">
    <property type="component" value="Unassembled WGS sequence"/>
</dbReference>
<dbReference type="InterPro" id="IPR021295">
    <property type="entry name" value="DUF2867"/>
</dbReference>
<gene>
    <name evidence="1" type="ORF">A33Q_4092</name>
</gene>
<sequence>MDNDTEEIHENFKFRFQNSPKIVWDRVLNIGGKTGWYYGTKLWKLRGFIDKIFGGTGYRKGKKSPDELQIGDQIDFWRIIYLDKESMKIGLEAEMKLPGKVQLFWSVGENFLLQKIHFDPKGKMGKAYWYLVRPFHYWIFWNMGKNVAQGS</sequence>
<organism evidence="1 2">
    <name type="scientific">Indibacter alkaliphilus (strain CCUG 57479 / KCTC 22604 / LW1)</name>
    <dbReference type="NCBI Taxonomy" id="1189612"/>
    <lineage>
        <taxon>Bacteria</taxon>
        <taxon>Pseudomonadati</taxon>
        <taxon>Bacteroidota</taxon>
        <taxon>Cytophagia</taxon>
        <taxon>Cytophagales</taxon>
        <taxon>Cyclobacteriaceae</taxon>
    </lineage>
</organism>
<name>S2CZF8_INDAL</name>
<accession>S2CZF8</accession>
<proteinExistence type="predicted"/>
<dbReference type="Pfam" id="PF11066">
    <property type="entry name" value="DUF2867"/>
    <property type="match status" value="1"/>
</dbReference>
<evidence type="ECO:0000313" key="2">
    <source>
        <dbReference type="Proteomes" id="UP000006073"/>
    </source>
</evidence>
<reference evidence="1 2" key="1">
    <citation type="journal article" date="2013" name="Genome Announc.">
        <title>Draft Genome Sequence of Indibacter alkaliphilus Strain LW1T, Isolated from Lonar Lake, a Haloalkaline Lake in the Buldana District of Maharashtra, India.</title>
        <authorList>
            <person name="Singh A."/>
            <person name="Kumar Jangir P."/>
            <person name="Sharma R."/>
            <person name="Singh A."/>
            <person name="Kumar Pinnaka A."/>
            <person name="Shivaji S."/>
        </authorList>
    </citation>
    <scope>NUCLEOTIDE SEQUENCE [LARGE SCALE GENOMIC DNA]</scope>
    <source>
        <strain evidence="2">CCUG 57479 / KCTC 22604 / LW1</strain>
    </source>
</reference>
<evidence type="ECO:0000313" key="1">
    <source>
        <dbReference type="EMBL" id="EOZ91999.1"/>
    </source>
</evidence>
<dbReference type="RefSeq" id="WP_009033155.1">
    <property type="nucleotide sequence ID" value="NZ_ALWO02000052.1"/>
</dbReference>
<dbReference type="AlphaFoldDB" id="S2CZF8"/>
<protein>
    <submittedName>
        <fullName evidence="1">Male sterility C-terminal domain protein</fullName>
    </submittedName>
</protein>
<dbReference type="STRING" id="1189612.A33Q_4092"/>
<comment type="caution">
    <text evidence="1">The sequence shown here is derived from an EMBL/GenBank/DDBJ whole genome shotgun (WGS) entry which is preliminary data.</text>
</comment>
<dbReference type="eggNOG" id="COG0702">
    <property type="taxonomic scope" value="Bacteria"/>
</dbReference>
<keyword evidence="2" id="KW-1185">Reference proteome</keyword>